<evidence type="ECO:0008006" key="3">
    <source>
        <dbReference type="Google" id="ProtNLM"/>
    </source>
</evidence>
<evidence type="ECO:0000313" key="1">
    <source>
        <dbReference type="EMBL" id="GAU10371.1"/>
    </source>
</evidence>
<evidence type="ECO:0000313" key="2">
    <source>
        <dbReference type="Proteomes" id="UP000242715"/>
    </source>
</evidence>
<name>A0A1B5Z8D8_TRISU</name>
<dbReference type="EMBL" id="BCLP01047003">
    <property type="protein sequence ID" value="GAU10371.1"/>
    <property type="molecule type" value="Genomic_DNA"/>
</dbReference>
<dbReference type="AlphaFoldDB" id="A0A1B5Z8D8"/>
<accession>A0A1B5Z8D8</accession>
<organism evidence="1 2">
    <name type="scientific">Trifolium subterraneum</name>
    <name type="common">Subterranean clover</name>
    <dbReference type="NCBI Taxonomy" id="3900"/>
    <lineage>
        <taxon>Eukaryota</taxon>
        <taxon>Viridiplantae</taxon>
        <taxon>Streptophyta</taxon>
        <taxon>Embryophyta</taxon>
        <taxon>Tracheophyta</taxon>
        <taxon>Spermatophyta</taxon>
        <taxon>Magnoliopsida</taxon>
        <taxon>eudicotyledons</taxon>
        <taxon>Gunneridae</taxon>
        <taxon>Pentapetalae</taxon>
        <taxon>rosids</taxon>
        <taxon>fabids</taxon>
        <taxon>Fabales</taxon>
        <taxon>Fabaceae</taxon>
        <taxon>Papilionoideae</taxon>
        <taxon>50 kb inversion clade</taxon>
        <taxon>NPAAA clade</taxon>
        <taxon>Hologalegina</taxon>
        <taxon>IRL clade</taxon>
        <taxon>Trifolieae</taxon>
        <taxon>Trifolium</taxon>
    </lineage>
</organism>
<dbReference type="PANTHER" id="PTHR36617">
    <property type="entry name" value="PROTEIN, PUTATIVE-RELATED"/>
    <property type="match status" value="1"/>
</dbReference>
<gene>
    <name evidence="1" type="ORF">TSUD_422770</name>
</gene>
<keyword evidence="2" id="KW-1185">Reference proteome</keyword>
<comment type="caution">
    <text evidence="1">The sequence shown here is derived from an EMBL/GenBank/DDBJ whole genome shotgun (WGS) entry which is preliminary data.</text>
</comment>
<sequence>MPVKIWKQIVNLQRQFLWGGTNRDRKIPWVSWANVCKSKAGGGLEIRDLRAVNFALLGKWRWGLLSRGQGIWRDILMSRYGSLYPSPHLGARLVGFRGTSVWWKDISLLGGSMDSTSDWFSEGIWKKVGDGLMTSFWFETWIGDTPLKVQYKRLFQVSEQSNSKVGEMGTWEDEEWVWDLKWRRDLFAWELDLLDELMGALNSIQIANAQDIWLWKHDSNEILSVKSAYSVVELASRVDVVLPEVFSLILAKVWKSWAPSKVIVFS</sequence>
<protein>
    <recommendedName>
        <fullName evidence="3">Reverse transcriptase zinc-binding domain-containing protein</fullName>
    </recommendedName>
</protein>
<dbReference type="Proteomes" id="UP000242715">
    <property type="component" value="Unassembled WGS sequence"/>
</dbReference>
<proteinExistence type="predicted"/>
<reference evidence="2" key="1">
    <citation type="journal article" date="2017" name="Front. Plant Sci.">
        <title>Climate Clever Clovers: New Paradigm to Reduce the Environmental Footprint of Ruminants by Breeding Low Methanogenic Forages Utilizing Haplotype Variation.</title>
        <authorList>
            <person name="Kaur P."/>
            <person name="Appels R."/>
            <person name="Bayer P.E."/>
            <person name="Keeble-Gagnere G."/>
            <person name="Wang J."/>
            <person name="Hirakawa H."/>
            <person name="Shirasawa K."/>
            <person name="Vercoe P."/>
            <person name="Stefanova K."/>
            <person name="Durmic Z."/>
            <person name="Nichols P."/>
            <person name="Revell C."/>
            <person name="Isobe S.N."/>
            <person name="Edwards D."/>
            <person name="Erskine W."/>
        </authorList>
    </citation>
    <scope>NUCLEOTIDE SEQUENCE [LARGE SCALE GENOMIC DNA]</scope>
    <source>
        <strain evidence="2">cv. Daliak</strain>
    </source>
</reference>
<dbReference type="PANTHER" id="PTHR36617:SF16">
    <property type="entry name" value="OS04G0516500 PROTEIN"/>
    <property type="match status" value="1"/>
</dbReference>
<dbReference type="OrthoDB" id="1743609at2759"/>